<protein>
    <submittedName>
        <fullName evidence="1">Uncharacterized protein</fullName>
    </submittedName>
</protein>
<sequence length="113" mass="12805">MGDVLEFPSQQTKGLAFLDREIRQLLLTKGADDELMDFAAQQLKKIYSRIKDSEQYCFSIRLPEGLNADQQADLQADIEAGLEGVRKDNHRLLVELVAELVLAEVKGFQLARR</sequence>
<comment type="caution">
    <text evidence="1">The sequence shown here is derived from an EMBL/GenBank/DDBJ whole genome shotgun (WGS) entry which is preliminary data.</text>
</comment>
<evidence type="ECO:0000313" key="2">
    <source>
        <dbReference type="Proteomes" id="UP000235005"/>
    </source>
</evidence>
<dbReference type="EMBL" id="PKUS01000022">
    <property type="protein sequence ID" value="PLW67898.1"/>
    <property type="molecule type" value="Genomic_DNA"/>
</dbReference>
<reference evidence="1 2" key="1">
    <citation type="submission" date="2018-01" db="EMBL/GenBank/DDBJ databases">
        <title>The draft genome sequence of Halioglobus lutimaris HF004.</title>
        <authorList>
            <person name="Du Z.-J."/>
            <person name="Shi M.-J."/>
        </authorList>
    </citation>
    <scope>NUCLEOTIDE SEQUENCE [LARGE SCALE GENOMIC DNA]</scope>
    <source>
        <strain evidence="1 2">HF004</strain>
    </source>
</reference>
<name>A0A2N5X097_9GAMM</name>
<proteinExistence type="predicted"/>
<dbReference type="RefSeq" id="WP_075999029.1">
    <property type="nucleotide sequence ID" value="NZ_PKUS01000022.1"/>
</dbReference>
<evidence type="ECO:0000313" key="1">
    <source>
        <dbReference type="EMBL" id="PLW67898.1"/>
    </source>
</evidence>
<organism evidence="1 2">
    <name type="scientific">Pseudohalioglobus lutimaris</name>
    <dbReference type="NCBI Taxonomy" id="1737061"/>
    <lineage>
        <taxon>Bacteria</taxon>
        <taxon>Pseudomonadati</taxon>
        <taxon>Pseudomonadota</taxon>
        <taxon>Gammaproteobacteria</taxon>
        <taxon>Cellvibrionales</taxon>
        <taxon>Halieaceae</taxon>
        <taxon>Pseudohalioglobus</taxon>
    </lineage>
</organism>
<accession>A0A2N5X097</accession>
<keyword evidence="2" id="KW-1185">Reference proteome</keyword>
<dbReference type="OrthoDB" id="5736321at2"/>
<dbReference type="AlphaFoldDB" id="A0A2N5X097"/>
<dbReference type="Proteomes" id="UP000235005">
    <property type="component" value="Unassembled WGS sequence"/>
</dbReference>
<gene>
    <name evidence="1" type="ORF">C0039_14750</name>
</gene>